<evidence type="ECO:0000313" key="10">
    <source>
        <dbReference type="Proteomes" id="UP000183190"/>
    </source>
</evidence>
<feature type="transmembrane region" description="Helical" evidence="8">
    <location>
        <begin position="57"/>
        <end position="80"/>
    </location>
</feature>
<protein>
    <submittedName>
        <fullName evidence="9">Alanine or glycine:cation symporter, AGCS family</fullName>
    </submittedName>
</protein>
<evidence type="ECO:0000256" key="7">
    <source>
        <dbReference type="ARBA" id="ARBA00023136"/>
    </source>
</evidence>
<dbReference type="InterPro" id="IPR001463">
    <property type="entry name" value="Na/Ala_symport"/>
</dbReference>
<keyword evidence="7 8" id="KW-0472">Membrane</keyword>
<gene>
    <name evidence="9" type="ORF">SAMN02910265_00041</name>
</gene>
<reference evidence="9 10" key="1">
    <citation type="submission" date="2016-10" db="EMBL/GenBank/DDBJ databases">
        <authorList>
            <person name="de Groot N.N."/>
        </authorList>
    </citation>
    <scope>NUCLEOTIDE SEQUENCE [LARGE SCALE GENOMIC DNA]</scope>
    <source>
        <strain evidence="9 10">YAD2003</strain>
    </source>
</reference>
<dbReference type="PANTHER" id="PTHR30330:SF3">
    <property type="entry name" value="TRANSCRIPTIONAL REGULATOR, LRP FAMILY"/>
    <property type="match status" value="1"/>
</dbReference>
<comment type="similarity">
    <text evidence="2 8">Belongs to the alanine or glycine:cation symporter (AGCS) (TC 2.A.25) family.</text>
</comment>
<dbReference type="Gene3D" id="1.20.1740.10">
    <property type="entry name" value="Amino acid/polyamine transporter I"/>
    <property type="match status" value="1"/>
</dbReference>
<dbReference type="PROSITE" id="PS00873">
    <property type="entry name" value="NA_ALANINE_SYMP"/>
    <property type="match status" value="1"/>
</dbReference>
<feature type="transmembrane region" description="Helical" evidence="8">
    <location>
        <begin position="14"/>
        <end position="36"/>
    </location>
</feature>
<dbReference type="GO" id="GO:0005886">
    <property type="term" value="C:plasma membrane"/>
    <property type="evidence" value="ECO:0007669"/>
    <property type="project" value="UniProtKB-SubCell"/>
</dbReference>
<evidence type="ECO:0000256" key="2">
    <source>
        <dbReference type="ARBA" id="ARBA00009261"/>
    </source>
</evidence>
<dbReference type="OrthoDB" id="9804874at2"/>
<evidence type="ECO:0000256" key="5">
    <source>
        <dbReference type="ARBA" id="ARBA00022692"/>
    </source>
</evidence>
<keyword evidence="5 8" id="KW-0812">Transmembrane</keyword>
<sequence length="417" mass="45501">MLERINGLIWGKGLVFMLLLIGIVYTVKLKAVQFRLIPYIIKSTRSKEIRKNQFKTLCMSLGTAMGTGNITGVASAITIGGAGAVFWMWISAFFGMAIVYAENSLSSIYSDKNTKGPMAYLSKGIGSRKLAKLFAFCCLLASFGMGGMVQANAMSESVTNCTGISKFHLSIIAFIIVFTVVRGGAKRIEKAAQIFLPFATILYAVICIFVLYRTRSELSNVFLSIFREAFGISKCVGGITGYSISKAISAGIRRGVFSNEAGLGSSPILHSTSDNCKNVELQGMCSMLEVFIDTMICCTLTALTVLSASKNNTVEEAFHIFLGDNSCYFIAVLMTTFAFCTIIGWYYCGETAFVFLNNKLSKKIFSFVFSLVTAVGIIIKADKAWTISDIFNGLMAFVNIVGLILLINKVERIKRSN</sequence>
<proteinExistence type="inferred from homology"/>
<feature type="transmembrane region" description="Helical" evidence="8">
    <location>
        <begin position="130"/>
        <end position="151"/>
    </location>
</feature>
<comment type="subcellular location">
    <subcellularLocation>
        <location evidence="1 8">Cell membrane</location>
        <topology evidence="1 8">Multi-pass membrane protein</topology>
    </subcellularLocation>
</comment>
<dbReference type="Proteomes" id="UP000183190">
    <property type="component" value="Unassembled WGS sequence"/>
</dbReference>
<feature type="transmembrane region" description="Helical" evidence="8">
    <location>
        <begin position="360"/>
        <end position="379"/>
    </location>
</feature>
<organism evidence="9 10">
    <name type="scientific">Ruminococcus flavefaciens</name>
    <dbReference type="NCBI Taxonomy" id="1265"/>
    <lineage>
        <taxon>Bacteria</taxon>
        <taxon>Bacillati</taxon>
        <taxon>Bacillota</taxon>
        <taxon>Clostridia</taxon>
        <taxon>Eubacteriales</taxon>
        <taxon>Oscillospiraceae</taxon>
        <taxon>Ruminococcus</taxon>
    </lineage>
</organism>
<name>A0A1H6HRG3_RUMFL</name>
<feature type="transmembrane region" description="Helical" evidence="8">
    <location>
        <begin position="224"/>
        <end position="244"/>
    </location>
</feature>
<feature type="transmembrane region" description="Helical" evidence="8">
    <location>
        <begin position="163"/>
        <end position="182"/>
    </location>
</feature>
<dbReference type="PRINTS" id="PR00175">
    <property type="entry name" value="NAALASMPORT"/>
</dbReference>
<keyword evidence="6 8" id="KW-1133">Transmembrane helix</keyword>
<keyword evidence="4 8" id="KW-1003">Cell membrane</keyword>
<dbReference type="Pfam" id="PF01235">
    <property type="entry name" value="Na_Ala_symp"/>
    <property type="match status" value="1"/>
</dbReference>
<dbReference type="EMBL" id="FNWV01000001">
    <property type="protein sequence ID" value="SEH36785.1"/>
    <property type="molecule type" value="Genomic_DNA"/>
</dbReference>
<evidence type="ECO:0000256" key="3">
    <source>
        <dbReference type="ARBA" id="ARBA00022448"/>
    </source>
</evidence>
<feature type="transmembrane region" description="Helical" evidence="8">
    <location>
        <begin position="194"/>
        <end position="212"/>
    </location>
</feature>
<dbReference type="PANTHER" id="PTHR30330">
    <property type="entry name" value="AGSS FAMILY TRANSPORTER, SODIUM-ALANINE"/>
    <property type="match status" value="1"/>
</dbReference>
<dbReference type="NCBIfam" id="TIGR00835">
    <property type="entry name" value="agcS"/>
    <property type="match status" value="1"/>
</dbReference>
<evidence type="ECO:0000313" key="9">
    <source>
        <dbReference type="EMBL" id="SEH36785.1"/>
    </source>
</evidence>
<evidence type="ECO:0000256" key="8">
    <source>
        <dbReference type="RuleBase" id="RU363064"/>
    </source>
</evidence>
<evidence type="ECO:0000256" key="6">
    <source>
        <dbReference type="ARBA" id="ARBA00022989"/>
    </source>
</evidence>
<dbReference type="GO" id="GO:0005283">
    <property type="term" value="F:amino acid:sodium symporter activity"/>
    <property type="evidence" value="ECO:0007669"/>
    <property type="project" value="InterPro"/>
</dbReference>
<dbReference type="RefSeq" id="WP_074714431.1">
    <property type="nucleotide sequence ID" value="NZ_FNWV01000001.1"/>
</dbReference>
<keyword evidence="8" id="KW-0769">Symport</keyword>
<evidence type="ECO:0000256" key="4">
    <source>
        <dbReference type="ARBA" id="ARBA00022475"/>
    </source>
</evidence>
<feature type="transmembrane region" description="Helical" evidence="8">
    <location>
        <begin position="86"/>
        <end position="109"/>
    </location>
</feature>
<evidence type="ECO:0000256" key="1">
    <source>
        <dbReference type="ARBA" id="ARBA00004651"/>
    </source>
</evidence>
<keyword evidence="3 8" id="KW-0813">Transport</keyword>
<feature type="transmembrane region" description="Helical" evidence="8">
    <location>
        <begin position="290"/>
        <end position="308"/>
    </location>
</feature>
<feature type="transmembrane region" description="Helical" evidence="8">
    <location>
        <begin position="328"/>
        <end position="348"/>
    </location>
</feature>
<accession>A0A1H6HRG3</accession>
<feature type="transmembrane region" description="Helical" evidence="8">
    <location>
        <begin position="385"/>
        <end position="407"/>
    </location>
</feature>
<dbReference type="AlphaFoldDB" id="A0A1H6HRG3"/>